<dbReference type="OMA" id="LANEFKW"/>
<feature type="region of interest" description="Disordered" evidence="1">
    <location>
        <begin position="96"/>
        <end position="135"/>
    </location>
</feature>
<keyword evidence="3" id="KW-1185">Reference proteome</keyword>
<name>A0A1G4MAV4_LACFM</name>
<protein>
    <submittedName>
        <fullName evidence="2">LAFE_0D01332g1_1</fullName>
    </submittedName>
</protein>
<feature type="compositionally biased region" description="Basic and acidic residues" evidence="1">
    <location>
        <begin position="28"/>
        <end position="44"/>
    </location>
</feature>
<dbReference type="Proteomes" id="UP000190831">
    <property type="component" value="Chromosome D"/>
</dbReference>
<organism evidence="2 3">
    <name type="scientific">Lachancea fermentati</name>
    <name type="common">Zygosaccharomyces fermentati</name>
    <dbReference type="NCBI Taxonomy" id="4955"/>
    <lineage>
        <taxon>Eukaryota</taxon>
        <taxon>Fungi</taxon>
        <taxon>Dikarya</taxon>
        <taxon>Ascomycota</taxon>
        <taxon>Saccharomycotina</taxon>
        <taxon>Saccharomycetes</taxon>
        <taxon>Saccharomycetales</taxon>
        <taxon>Saccharomycetaceae</taxon>
        <taxon>Lachancea</taxon>
    </lineage>
</organism>
<proteinExistence type="predicted"/>
<dbReference type="AlphaFoldDB" id="A0A1G4MAV4"/>
<evidence type="ECO:0000256" key="1">
    <source>
        <dbReference type="SAM" id="MobiDB-lite"/>
    </source>
</evidence>
<feature type="region of interest" description="Disordered" evidence="1">
    <location>
        <begin position="1"/>
        <end position="56"/>
    </location>
</feature>
<evidence type="ECO:0000313" key="2">
    <source>
        <dbReference type="EMBL" id="SCW00932.1"/>
    </source>
</evidence>
<accession>A0A1G4MAV4</accession>
<dbReference type="OrthoDB" id="4035593at2759"/>
<sequence>MSGSLLRKITQGLSPYHNPEGLTFGKNKLLEKKEPRAGKRDATHTSRRTGATVPEKLDIRAPADSQAYVEHISNRLANEFKWEIEHVEEVDPALRMQARKGSKPRVAAPGAEQGRRRKSKARLTEQRVEALVSESQATETGMYTRTIEA</sequence>
<dbReference type="EMBL" id="LT598492">
    <property type="protein sequence ID" value="SCW00932.1"/>
    <property type="molecule type" value="Genomic_DNA"/>
</dbReference>
<evidence type="ECO:0000313" key="3">
    <source>
        <dbReference type="Proteomes" id="UP000190831"/>
    </source>
</evidence>
<gene>
    <name evidence="2" type="ORF">LAFE_0D01332G</name>
</gene>
<reference evidence="2 3" key="1">
    <citation type="submission" date="2016-03" db="EMBL/GenBank/DDBJ databases">
        <authorList>
            <person name="Devillers H."/>
        </authorList>
    </citation>
    <scope>NUCLEOTIDE SEQUENCE [LARGE SCALE GENOMIC DNA]</scope>
    <source>
        <strain evidence="2">CBS 6772</strain>
    </source>
</reference>